<dbReference type="EMBL" id="BK015870">
    <property type="protein sequence ID" value="DAD70739.1"/>
    <property type="molecule type" value="Genomic_DNA"/>
</dbReference>
<protein>
    <submittedName>
        <fullName evidence="1">Uncharacterized protein</fullName>
    </submittedName>
</protein>
<accession>A0A8S5LLJ6</accession>
<proteinExistence type="predicted"/>
<sequence length="34" mass="3917">MLDFQQMQVKQGDTPAKCYFRVFFILAAFSRTGA</sequence>
<name>A0A8S5LLJ6_9CAUD</name>
<reference evidence="1" key="1">
    <citation type="journal article" date="2021" name="Proc. Natl. Acad. Sci. U.S.A.">
        <title>A Catalog of Tens of Thousands of Viruses from Human Metagenomes Reveals Hidden Associations with Chronic Diseases.</title>
        <authorList>
            <person name="Tisza M.J."/>
            <person name="Buck C.B."/>
        </authorList>
    </citation>
    <scope>NUCLEOTIDE SEQUENCE</scope>
    <source>
        <strain evidence="1">CtKcB20</strain>
    </source>
</reference>
<organism evidence="1">
    <name type="scientific">Siphoviridae sp. ctKcB20</name>
    <dbReference type="NCBI Taxonomy" id="2827568"/>
    <lineage>
        <taxon>Viruses</taxon>
        <taxon>Duplodnaviria</taxon>
        <taxon>Heunggongvirae</taxon>
        <taxon>Uroviricota</taxon>
        <taxon>Caudoviricetes</taxon>
    </lineage>
</organism>
<evidence type="ECO:0000313" key="1">
    <source>
        <dbReference type="EMBL" id="DAD70739.1"/>
    </source>
</evidence>